<feature type="compositionally biased region" description="Low complexity" evidence="1">
    <location>
        <begin position="1"/>
        <end position="39"/>
    </location>
</feature>
<name>X8CF36_MYCXE</name>
<evidence type="ECO:0000256" key="1">
    <source>
        <dbReference type="SAM" id="MobiDB-lite"/>
    </source>
</evidence>
<organism evidence="2">
    <name type="scientific">Mycobacterium xenopi 4042</name>
    <dbReference type="NCBI Taxonomy" id="1299334"/>
    <lineage>
        <taxon>Bacteria</taxon>
        <taxon>Bacillati</taxon>
        <taxon>Actinomycetota</taxon>
        <taxon>Actinomycetes</taxon>
        <taxon>Mycobacteriales</taxon>
        <taxon>Mycobacteriaceae</taxon>
        <taxon>Mycobacterium</taxon>
    </lineage>
</organism>
<reference evidence="2" key="1">
    <citation type="submission" date="2014-01" db="EMBL/GenBank/DDBJ databases">
        <authorList>
            <person name="Brown-Elliot B."/>
            <person name="Wallace R."/>
            <person name="Lenaerts A."/>
            <person name="Ordway D."/>
            <person name="DeGroote M.A."/>
            <person name="Parker T."/>
            <person name="Sizemore C."/>
            <person name="Tallon L.J."/>
            <person name="Sadzewicz L.K."/>
            <person name="Sengamalay N."/>
            <person name="Fraser C.M."/>
            <person name="Hine E."/>
            <person name="Shefchek K.A."/>
            <person name="Das S.P."/>
            <person name="Tettelin H."/>
        </authorList>
    </citation>
    <scope>NUCLEOTIDE SEQUENCE [LARGE SCALE GENOMIC DNA]</scope>
    <source>
        <strain evidence="2">4042</strain>
    </source>
</reference>
<gene>
    <name evidence="2" type="ORF">I553_1449</name>
</gene>
<dbReference type="AlphaFoldDB" id="X8CF36"/>
<evidence type="ECO:0000313" key="2">
    <source>
        <dbReference type="EMBL" id="EUA54714.1"/>
    </source>
</evidence>
<comment type="caution">
    <text evidence="2">The sequence shown here is derived from an EMBL/GenBank/DDBJ whole genome shotgun (WGS) entry which is preliminary data.</text>
</comment>
<protein>
    <submittedName>
        <fullName evidence="2">Uncharacterized protein</fullName>
    </submittedName>
</protein>
<dbReference type="EMBL" id="JAOB01000032">
    <property type="protein sequence ID" value="EUA54714.1"/>
    <property type="molecule type" value="Genomic_DNA"/>
</dbReference>
<proteinExistence type="predicted"/>
<accession>X8CF36</accession>
<sequence>MIAASASLSGDATATGATATGTTAAASVSTARPTSPPRRIVIGPP</sequence>
<feature type="region of interest" description="Disordered" evidence="1">
    <location>
        <begin position="1"/>
        <end position="45"/>
    </location>
</feature>